<dbReference type="EC" id="2.7.11.1" evidence="2"/>
<reference evidence="11" key="1">
    <citation type="submission" date="2022-11" db="EMBL/GenBank/DDBJ databases">
        <title>Centuries of genome instability and evolution in soft-shell clam transmissible cancer (bioRxiv).</title>
        <authorList>
            <person name="Hart S.F.M."/>
            <person name="Yonemitsu M.A."/>
            <person name="Giersch R.M."/>
            <person name="Beal B.F."/>
            <person name="Arriagada G."/>
            <person name="Davis B.W."/>
            <person name="Ostrander E.A."/>
            <person name="Goff S.P."/>
            <person name="Metzger M.J."/>
        </authorList>
    </citation>
    <scope>NUCLEOTIDE SEQUENCE</scope>
    <source>
        <strain evidence="11">MELC-2E11</strain>
        <tissue evidence="11">Siphon/mantle</tissue>
    </source>
</reference>
<dbReference type="Proteomes" id="UP001164746">
    <property type="component" value="Chromosome 15"/>
</dbReference>
<dbReference type="InterPro" id="IPR008271">
    <property type="entry name" value="Ser/Thr_kinase_AS"/>
</dbReference>
<evidence type="ECO:0000313" key="12">
    <source>
        <dbReference type="Proteomes" id="UP001164746"/>
    </source>
</evidence>
<evidence type="ECO:0000256" key="2">
    <source>
        <dbReference type="ARBA" id="ARBA00012513"/>
    </source>
</evidence>
<accession>A0ABY7G1N2</accession>
<keyword evidence="4" id="KW-0808">Transferase</keyword>
<dbReference type="PANTHER" id="PTHR44899:SF3">
    <property type="entry name" value="SERINE_THREONINE-PROTEIN KINASE NEK1"/>
    <property type="match status" value="1"/>
</dbReference>
<evidence type="ECO:0000313" key="11">
    <source>
        <dbReference type="EMBL" id="WAR27827.1"/>
    </source>
</evidence>
<evidence type="ECO:0000256" key="3">
    <source>
        <dbReference type="ARBA" id="ARBA00022527"/>
    </source>
</evidence>
<dbReference type="Gene3D" id="1.10.510.10">
    <property type="entry name" value="Transferase(Phosphotransferase) domain 1"/>
    <property type="match status" value="1"/>
</dbReference>
<dbReference type="Pfam" id="PF00069">
    <property type="entry name" value="Pkinase"/>
    <property type="match status" value="1"/>
</dbReference>
<dbReference type="Gene3D" id="3.30.200.20">
    <property type="entry name" value="Phosphorylase Kinase, domain 1"/>
    <property type="match status" value="1"/>
</dbReference>
<evidence type="ECO:0000256" key="4">
    <source>
        <dbReference type="ARBA" id="ARBA00022679"/>
    </source>
</evidence>
<dbReference type="EMBL" id="CP111026">
    <property type="protein sequence ID" value="WAR27827.1"/>
    <property type="molecule type" value="Genomic_DNA"/>
</dbReference>
<dbReference type="InterPro" id="IPR011009">
    <property type="entry name" value="Kinase-like_dom_sf"/>
</dbReference>
<dbReference type="SUPFAM" id="SSF56112">
    <property type="entry name" value="Protein kinase-like (PK-like)"/>
    <property type="match status" value="1"/>
</dbReference>
<keyword evidence="5" id="KW-0547">Nucleotide-binding</keyword>
<evidence type="ECO:0000256" key="5">
    <source>
        <dbReference type="ARBA" id="ARBA00022741"/>
    </source>
</evidence>
<comment type="catalytic activity">
    <reaction evidence="9">
        <text>L-seryl-[protein] + ATP = O-phospho-L-seryl-[protein] + ADP + H(+)</text>
        <dbReference type="Rhea" id="RHEA:17989"/>
        <dbReference type="Rhea" id="RHEA-COMP:9863"/>
        <dbReference type="Rhea" id="RHEA-COMP:11604"/>
        <dbReference type="ChEBI" id="CHEBI:15378"/>
        <dbReference type="ChEBI" id="CHEBI:29999"/>
        <dbReference type="ChEBI" id="CHEBI:30616"/>
        <dbReference type="ChEBI" id="CHEBI:83421"/>
        <dbReference type="ChEBI" id="CHEBI:456216"/>
        <dbReference type="EC" id="2.7.11.1"/>
    </reaction>
</comment>
<evidence type="ECO:0000256" key="8">
    <source>
        <dbReference type="ARBA" id="ARBA00047899"/>
    </source>
</evidence>
<evidence type="ECO:0000256" key="6">
    <source>
        <dbReference type="ARBA" id="ARBA00022777"/>
    </source>
</evidence>
<sequence length="452" mass="50468">MSVTLKCTTNLTTTEELASQKRPNQKLKSEFQRKLKLVPNPYLKCRVVPMGSLIAGLSEKEMGQCVTEVWMLSICKHINIVRYIEAFVADRCLHIVMEYANGGDLGQRISERQKIGHLFRKETVLDWFVQICLALEYIHSKRFLHRDLKPQNVFLTTSGVVKLGDFGIARHLIHEDLASTRIGTPLYDAKSDMWAAGCLLYEMCALHVPFRAANFDALVGKILAVEFAPLPRSKEEDGYDMYKHNRECSDVNGNVSMEQSPKDLNTAACGNSNIQNKCGSRTYTVKDSILRKLSAVSPRLSETVRRQRFSLSVSEALDARKKSESGCFTTKGGNCDSEDEVFSPAPEAPRRQPLDSRTYSVDSSVASSVLIKDSINHSLLTALSLLNHNRDGARNSLMLDLNRFLGNSEAKRVMDNVKRLVVEGGQGLDTLKTVIGKIDLELLPIICLIISI</sequence>
<proteinExistence type="inferred from homology"/>
<comment type="similarity">
    <text evidence="1">Belongs to the protein kinase superfamily. NEK Ser/Thr protein kinase family. NIMA subfamily.</text>
</comment>
<dbReference type="SMART" id="SM00220">
    <property type="entry name" value="S_TKc"/>
    <property type="match status" value="1"/>
</dbReference>
<keyword evidence="6" id="KW-0418">Kinase</keyword>
<dbReference type="PROSITE" id="PS00108">
    <property type="entry name" value="PROTEIN_KINASE_ST"/>
    <property type="match status" value="1"/>
</dbReference>
<keyword evidence="7" id="KW-0067">ATP-binding</keyword>
<protein>
    <recommendedName>
        <fullName evidence="2">non-specific serine/threonine protein kinase</fullName>
        <ecNumber evidence="2">2.7.11.1</ecNumber>
    </recommendedName>
</protein>
<evidence type="ECO:0000259" key="10">
    <source>
        <dbReference type="PROSITE" id="PS50011"/>
    </source>
</evidence>
<dbReference type="PANTHER" id="PTHR44899">
    <property type="entry name" value="CAMK FAMILY PROTEIN KINASE"/>
    <property type="match status" value="1"/>
</dbReference>
<evidence type="ECO:0000256" key="9">
    <source>
        <dbReference type="ARBA" id="ARBA00048679"/>
    </source>
</evidence>
<keyword evidence="3" id="KW-0723">Serine/threonine-protein kinase</keyword>
<comment type="catalytic activity">
    <reaction evidence="8">
        <text>L-threonyl-[protein] + ATP = O-phospho-L-threonyl-[protein] + ADP + H(+)</text>
        <dbReference type="Rhea" id="RHEA:46608"/>
        <dbReference type="Rhea" id="RHEA-COMP:11060"/>
        <dbReference type="Rhea" id="RHEA-COMP:11605"/>
        <dbReference type="ChEBI" id="CHEBI:15378"/>
        <dbReference type="ChEBI" id="CHEBI:30013"/>
        <dbReference type="ChEBI" id="CHEBI:30616"/>
        <dbReference type="ChEBI" id="CHEBI:61977"/>
        <dbReference type="ChEBI" id="CHEBI:456216"/>
        <dbReference type="EC" id="2.7.11.1"/>
    </reaction>
</comment>
<evidence type="ECO:0000256" key="7">
    <source>
        <dbReference type="ARBA" id="ARBA00022840"/>
    </source>
</evidence>
<keyword evidence="12" id="KW-1185">Reference proteome</keyword>
<dbReference type="InterPro" id="IPR000719">
    <property type="entry name" value="Prot_kinase_dom"/>
</dbReference>
<gene>
    <name evidence="11" type="ORF">MAR_013531</name>
</gene>
<feature type="domain" description="Protein kinase" evidence="10">
    <location>
        <begin position="1"/>
        <end position="309"/>
    </location>
</feature>
<dbReference type="PROSITE" id="PS50011">
    <property type="entry name" value="PROTEIN_KINASE_DOM"/>
    <property type="match status" value="1"/>
</dbReference>
<dbReference type="InterPro" id="IPR051131">
    <property type="entry name" value="NEK_Ser/Thr_kinase_NIMA"/>
</dbReference>
<organism evidence="11 12">
    <name type="scientific">Mya arenaria</name>
    <name type="common">Soft-shell clam</name>
    <dbReference type="NCBI Taxonomy" id="6604"/>
    <lineage>
        <taxon>Eukaryota</taxon>
        <taxon>Metazoa</taxon>
        <taxon>Spiralia</taxon>
        <taxon>Lophotrochozoa</taxon>
        <taxon>Mollusca</taxon>
        <taxon>Bivalvia</taxon>
        <taxon>Autobranchia</taxon>
        <taxon>Heteroconchia</taxon>
        <taxon>Euheterodonta</taxon>
        <taxon>Imparidentia</taxon>
        <taxon>Neoheterodontei</taxon>
        <taxon>Myida</taxon>
        <taxon>Myoidea</taxon>
        <taxon>Myidae</taxon>
        <taxon>Mya</taxon>
    </lineage>
</organism>
<evidence type="ECO:0000256" key="1">
    <source>
        <dbReference type="ARBA" id="ARBA00010886"/>
    </source>
</evidence>
<name>A0ABY7G1N2_MYAAR</name>